<feature type="compositionally biased region" description="Basic and acidic residues" evidence="3">
    <location>
        <begin position="425"/>
        <end position="440"/>
    </location>
</feature>
<proteinExistence type="predicted"/>
<accession>A0A6A5ST54</accession>
<dbReference type="PROSITE" id="PS51450">
    <property type="entry name" value="LRR"/>
    <property type="match status" value="5"/>
</dbReference>
<dbReference type="InterPro" id="IPR003591">
    <property type="entry name" value="Leu-rich_rpt_typical-subtyp"/>
</dbReference>
<dbReference type="InterPro" id="IPR050216">
    <property type="entry name" value="LRR_domain-containing"/>
</dbReference>
<dbReference type="AlphaFoldDB" id="A0A6A5ST54"/>
<evidence type="ECO:0000256" key="2">
    <source>
        <dbReference type="ARBA" id="ARBA00022737"/>
    </source>
</evidence>
<sequence length="1085" mass="117118">MESSPSMPRPSGLPRPASRLPVLRPSGSQSHLRPPGSTEPLRKKPSLSSLSRPTTATLQKKTSRSSLARLNTSSKAPTAPAAQAPTPASSSRRTSGIPSFGQPRTLTTSATTNAAPVFKRPFARPPSRQTKAPSRPTSSSKTTKEDDALGSLDGFRSASRASSRADSRAGFRDKDPSPEYPMQDEPAPEKAAKKKSRPSLSERTVESLSQLPSSPAGAKGRRRSSFFGADNSMPPPLRPASAMSSSSRPSTSDGTARAIPATPKRFGGPSGRMSMTVPGKRSVSASVSTPVATPSRPSSVSRPVSTIKKLPLSVAHNQNTPKPRPLTTSKSMIMRTPKHRPSLDGLFGQAISPPDAAHAVSNTTSSSRDAPVSKTPETSRKAPTSSAALREQITKAKAARKSEVGTEATEAPSKPASSSNALREQIAKAREAAKRVKTEPVRTNTPPKDVIVPDPVELASFDFGLDDDPFNQRAKGSKSLLRKRIDGARVDGRLNIAAMGLKEIPDDVLTMYQYDPNDPTVAWGEIMDLNVILAADNELEKLSQTMFPDVAVEDMIDSDEAGPQFGGVQSIDLHGNMLRELPLGLRRLSQLSKLNLSRNRLPMEILEVIAQIPTLRDLKLAENDLTGDLSAAICGLTALEVLELQSNKLTSIPTEINRLTKLRILNVSDNQLCAIPTEVFTSTLVELQVSKNRIDGAFFNVSSAPHLQELNLANNSLTSLCDGGSVELPALRILNLSTNRLTSLPEVTSWTSLTTLLLGENKLTALPDGFTTLQHLRTADFTGNDITQLDERIALMQSLEHFTVAANPLRDRKFLTMGTDDLKRDLASRLPPADNPDADLDADQDNDMAEGDQGTKWQLTPSGTLDLTGKSMTEFELDDATLEVFTEKLRQLHLQQNALVAIPSILSQLNHLTMLDLSKNKIEIALSAHLDLPTLRDLRLTGNKLTSLTPLTTHLTAPSLQTLDVSLNRLSGALPTLYTFFPSLTTLLASENSISEVSAESLTKLRIVNLSNNNIERLEPQIGLLQGTLRGLEVEGNKFRVPNRQVLGKGTDAVLTWLSDKIPRESMKSVDNAETGFFNADDGTF</sequence>
<dbReference type="OrthoDB" id="676979at2759"/>
<evidence type="ECO:0000313" key="4">
    <source>
        <dbReference type="EMBL" id="KAF1942779.1"/>
    </source>
</evidence>
<dbReference type="Pfam" id="PF13855">
    <property type="entry name" value="LRR_8"/>
    <property type="match status" value="3"/>
</dbReference>
<dbReference type="PANTHER" id="PTHR48051:SF54">
    <property type="entry name" value="LEUCINE-RICH REPEAT-CONTAINING PROTEIN"/>
    <property type="match status" value="1"/>
</dbReference>
<dbReference type="SUPFAM" id="SSF52058">
    <property type="entry name" value="L domain-like"/>
    <property type="match status" value="2"/>
</dbReference>
<evidence type="ECO:0000313" key="5">
    <source>
        <dbReference type="Proteomes" id="UP000800038"/>
    </source>
</evidence>
<feature type="region of interest" description="Disordered" evidence="3">
    <location>
        <begin position="1"/>
        <end position="451"/>
    </location>
</feature>
<feature type="compositionally biased region" description="Low complexity" evidence="3">
    <location>
        <begin position="72"/>
        <end position="91"/>
    </location>
</feature>
<feature type="compositionally biased region" description="Low complexity" evidence="3">
    <location>
        <begin position="239"/>
        <end position="252"/>
    </location>
</feature>
<reference evidence="4" key="1">
    <citation type="journal article" date="2020" name="Stud. Mycol.">
        <title>101 Dothideomycetes genomes: a test case for predicting lifestyles and emergence of pathogens.</title>
        <authorList>
            <person name="Haridas S."/>
            <person name="Albert R."/>
            <person name="Binder M."/>
            <person name="Bloem J."/>
            <person name="Labutti K."/>
            <person name="Salamov A."/>
            <person name="Andreopoulos B."/>
            <person name="Baker S."/>
            <person name="Barry K."/>
            <person name="Bills G."/>
            <person name="Bluhm B."/>
            <person name="Cannon C."/>
            <person name="Castanera R."/>
            <person name="Culley D."/>
            <person name="Daum C."/>
            <person name="Ezra D."/>
            <person name="Gonzalez J."/>
            <person name="Henrissat B."/>
            <person name="Kuo A."/>
            <person name="Liang C."/>
            <person name="Lipzen A."/>
            <person name="Lutzoni F."/>
            <person name="Magnuson J."/>
            <person name="Mondo S."/>
            <person name="Nolan M."/>
            <person name="Ohm R."/>
            <person name="Pangilinan J."/>
            <person name="Park H.-J."/>
            <person name="Ramirez L."/>
            <person name="Alfaro M."/>
            <person name="Sun H."/>
            <person name="Tritt A."/>
            <person name="Yoshinaga Y."/>
            <person name="Zwiers L.-H."/>
            <person name="Turgeon B."/>
            <person name="Goodwin S."/>
            <person name="Spatafora J."/>
            <person name="Crous P."/>
            <person name="Grigoriev I."/>
        </authorList>
    </citation>
    <scope>NUCLEOTIDE SEQUENCE</scope>
    <source>
        <strain evidence="4">CBS 161.51</strain>
    </source>
</reference>
<evidence type="ECO:0000256" key="3">
    <source>
        <dbReference type="SAM" id="MobiDB-lite"/>
    </source>
</evidence>
<dbReference type="GO" id="GO:0005737">
    <property type="term" value="C:cytoplasm"/>
    <property type="evidence" value="ECO:0007669"/>
    <property type="project" value="TreeGrafter"/>
</dbReference>
<feature type="compositionally biased region" description="Low complexity" evidence="3">
    <location>
        <begin position="282"/>
        <end position="306"/>
    </location>
</feature>
<feature type="compositionally biased region" description="Polar residues" evidence="3">
    <location>
        <begin position="54"/>
        <end position="71"/>
    </location>
</feature>
<feature type="compositionally biased region" description="Acidic residues" evidence="3">
    <location>
        <begin position="836"/>
        <end position="850"/>
    </location>
</feature>
<dbReference type="InterPro" id="IPR001611">
    <property type="entry name" value="Leu-rich_rpt"/>
</dbReference>
<keyword evidence="1" id="KW-0433">Leucine-rich repeat</keyword>
<feature type="region of interest" description="Disordered" evidence="3">
    <location>
        <begin position="826"/>
        <end position="859"/>
    </location>
</feature>
<keyword evidence="2" id="KW-0677">Repeat</keyword>
<feature type="compositionally biased region" description="Polar residues" evidence="3">
    <location>
        <begin position="92"/>
        <end position="114"/>
    </location>
</feature>
<dbReference type="Gene3D" id="3.80.10.10">
    <property type="entry name" value="Ribonuclease Inhibitor"/>
    <property type="match status" value="3"/>
</dbReference>
<protein>
    <submittedName>
        <fullName evidence="4">L domain-like protein</fullName>
    </submittedName>
</protein>
<feature type="compositionally biased region" description="Polar residues" evidence="3">
    <location>
        <begin position="198"/>
        <end position="213"/>
    </location>
</feature>
<feature type="compositionally biased region" description="Low complexity" evidence="3">
    <location>
        <begin position="130"/>
        <end position="141"/>
    </location>
</feature>
<organism evidence="4 5">
    <name type="scientific">Clathrospora elynae</name>
    <dbReference type="NCBI Taxonomy" id="706981"/>
    <lineage>
        <taxon>Eukaryota</taxon>
        <taxon>Fungi</taxon>
        <taxon>Dikarya</taxon>
        <taxon>Ascomycota</taxon>
        <taxon>Pezizomycotina</taxon>
        <taxon>Dothideomycetes</taxon>
        <taxon>Pleosporomycetidae</taxon>
        <taxon>Pleosporales</taxon>
        <taxon>Diademaceae</taxon>
        <taxon>Clathrospora</taxon>
    </lineage>
</organism>
<gene>
    <name evidence="4" type="ORF">EJ02DRAFT_454069</name>
</gene>
<dbReference type="PANTHER" id="PTHR48051">
    <property type="match status" value="1"/>
</dbReference>
<feature type="compositionally biased region" description="Polar residues" evidence="3">
    <location>
        <begin position="315"/>
        <end position="331"/>
    </location>
</feature>
<feature type="compositionally biased region" description="Basic and acidic residues" evidence="3">
    <location>
        <begin position="163"/>
        <end position="177"/>
    </location>
</feature>
<evidence type="ECO:0000256" key="1">
    <source>
        <dbReference type="ARBA" id="ARBA00022614"/>
    </source>
</evidence>
<dbReference type="SMART" id="SM00364">
    <property type="entry name" value="LRR_BAC"/>
    <property type="match status" value="8"/>
</dbReference>
<dbReference type="InterPro" id="IPR032675">
    <property type="entry name" value="LRR_dom_sf"/>
</dbReference>
<feature type="compositionally biased region" description="Low complexity" evidence="3">
    <location>
        <begin position="153"/>
        <end position="162"/>
    </location>
</feature>
<dbReference type="EMBL" id="ML976032">
    <property type="protein sequence ID" value="KAF1942779.1"/>
    <property type="molecule type" value="Genomic_DNA"/>
</dbReference>
<name>A0A6A5ST54_9PLEO</name>
<dbReference type="SMART" id="SM00369">
    <property type="entry name" value="LRR_TYP"/>
    <property type="match status" value="9"/>
</dbReference>
<dbReference type="Proteomes" id="UP000800038">
    <property type="component" value="Unassembled WGS sequence"/>
</dbReference>
<keyword evidence="5" id="KW-1185">Reference proteome</keyword>